<keyword evidence="2" id="KW-0645">Protease</keyword>
<evidence type="ECO:0000259" key="7">
    <source>
        <dbReference type="SMART" id="SM00848"/>
    </source>
</evidence>
<dbReference type="InterPro" id="IPR000169">
    <property type="entry name" value="Pept_cys_AS"/>
</dbReference>
<keyword evidence="5" id="KW-0865">Zymogen</keyword>
<sequence>MEVTSLFLMTCDLGDSTTKEQKRYMTINDESDKTYRGASEELMRFKTFVSNLHKIRDHNDRAEKGMETFTMRMNQFGDWVSIHIIFASTGHLLTEGLLLEKHKEFLARMNGYKRLLGDETHRPHKHMFLSPLNVQIPESIDWREKGFVTPVKDQSHCGSCWAFSAVRQLLYCSTYFSGCAQVNSDLP</sequence>
<keyword evidence="4" id="KW-0788">Thiol protease</keyword>
<dbReference type="SUPFAM" id="SSF54001">
    <property type="entry name" value="Cysteine proteinases"/>
    <property type="match status" value="1"/>
</dbReference>
<reference evidence="10" key="1">
    <citation type="submission" date="2016-06" db="UniProtKB">
        <authorList>
            <consortium name="WormBaseParasite"/>
        </authorList>
    </citation>
    <scope>IDENTIFICATION</scope>
</reference>
<dbReference type="Gene3D" id="3.90.70.10">
    <property type="entry name" value="Cysteine proteinases"/>
    <property type="match status" value="1"/>
</dbReference>
<evidence type="ECO:0000256" key="1">
    <source>
        <dbReference type="ARBA" id="ARBA00008455"/>
    </source>
</evidence>
<evidence type="ECO:0000256" key="5">
    <source>
        <dbReference type="ARBA" id="ARBA00023145"/>
    </source>
</evidence>
<evidence type="ECO:0000313" key="9">
    <source>
        <dbReference type="Proteomes" id="UP000270296"/>
    </source>
</evidence>
<keyword evidence="9" id="KW-1185">Reference proteome</keyword>
<dbReference type="OrthoDB" id="10253408at2759"/>
<gene>
    <name evidence="8" type="ORF">SBAD_LOCUS9401</name>
</gene>
<feature type="domain" description="Cathepsin propeptide inhibitor" evidence="7">
    <location>
        <begin position="24"/>
        <end position="82"/>
    </location>
</feature>
<proteinExistence type="inferred from homology"/>
<evidence type="ECO:0000256" key="6">
    <source>
        <dbReference type="ARBA" id="ARBA00023157"/>
    </source>
</evidence>
<dbReference type="PROSITE" id="PS00139">
    <property type="entry name" value="THIOL_PROTEASE_CYS"/>
    <property type="match status" value="1"/>
</dbReference>
<evidence type="ECO:0000256" key="3">
    <source>
        <dbReference type="ARBA" id="ARBA00022801"/>
    </source>
</evidence>
<dbReference type="Proteomes" id="UP000270296">
    <property type="component" value="Unassembled WGS sequence"/>
</dbReference>
<dbReference type="AlphaFoldDB" id="A0A183J0K3"/>
<dbReference type="GO" id="GO:0008234">
    <property type="term" value="F:cysteine-type peptidase activity"/>
    <property type="evidence" value="ECO:0007669"/>
    <property type="project" value="UniProtKB-KW"/>
</dbReference>
<dbReference type="SMART" id="SM00848">
    <property type="entry name" value="Inhibitor_I29"/>
    <property type="match status" value="1"/>
</dbReference>
<dbReference type="InterPro" id="IPR013201">
    <property type="entry name" value="Prot_inhib_I29"/>
</dbReference>
<keyword evidence="6" id="KW-1015">Disulfide bond</keyword>
<organism evidence="10">
    <name type="scientific">Soboliphyme baturini</name>
    <dbReference type="NCBI Taxonomy" id="241478"/>
    <lineage>
        <taxon>Eukaryota</taxon>
        <taxon>Metazoa</taxon>
        <taxon>Ecdysozoa</taxon>
        <taxon>Nematoda</taxon>
        <taxon>Enoplea</taxon>
        <taxon>Dorylaimia</taxon>
        <taxon>Dioctophymatida</taxon>
        <taxon>Dioctophymatoidea</taxon>
        <taxon>Soboliphymatidae</taxon>
        <taxon>Soboliphyme</taxon>
    </lineage>
</organism>
<evidence type="ECO:0000256" key="2">
    <source>
        <dbReference type="ARBA" id="ARBA00022670"/>
    </source>
</evidence>
<evidence type="ECO:0000313" key="8">
    <source>
        <dbReference type="EMBL" id="VDP22954.1"/>
    </source>
</evidence>
<evidence type="ECO:0000313" key="10">
    <source>
        <dbReference type="WBParaSite" id="SBAD_0000974301-mRNA-1"/>
    </source>
</evidence>
<dbReference type="PANTHER" id="PTHR12411">
    <property type="entry name" value="CYSTEINE PROTEASE FAMILY C1-RELATED"/>
    <property type="match status" value="1"/>
</dbReference>
<dbReference type="InterPro" id="IPR000668">
    <property type="entry name" value="Peptidase_C1A_C"/>
</dbReference>
<keyword evidence="3" id="KW-0378">Hydrolase</keyword>
<protein>
    <submittedName>
        <fullName evidence="10">Inhibitor_I29 domain-containing protein</fullName>
    </submittedName>
</protein>
<accession>A0A183J0K3</accession>
<dbReference type="GO" id="GO:0006508">
    <property type="term" value="P:proteolysis"/>
    <property type="evidence" value="ECO:0007669"/>
    <property type="project" value="UniProtKB-KW"/>
</dbReference>
<dbReference type="EMBL" id="UZAM01012677">
    <property type="protein sequence ID" value="VDP22954.1"/>
    <property type="molecule type" value="Genomic_DNA"/>
</dbReference>
<dbReference type="WBParaSite" id="SBAD_0000974301-mRNA-1">
    <property type="protein sequence ID" value="SBAD_0000974301-mRNA-1"/>
    <property type="gene ID" value="SBAD_0000974301"/>
</dbReference>
<dbReference type="Pfam" id="PF08246">
    <property type="entry name" value="Inhibitor_I29"/>
    <property type="match status" value="1"/>
</dbReference>
<name>A0A183J0K3_9BILA</name>
<dbReference type="InterPro" id="IPR038765">
    <property type="entry name" value="Papain-like_cys_pep_sf"/>
</dbReference>
<dbReference type="InterPro" id="IPR013128">
    <property type="entry name" value="Peptidase_C1A"/>
</dbReference>
<evidence type="ECO:0000256" key="4">
    <source>
        <dbReference type="ARBA" id="ARBA00022807"/>
    </source>
</evidence>
<comment type="similarity">
    <text evidence="1">Belongs to the peptidase C1 family.</text>
</comment>
<dbReference type="Pfam" id="PF00112">
    <property type="entry name" value="Peptidase_C1"/>
    <property type="match status" value="1"/>
</dbReference>
<reference evidence="8 9" key="2">
    <citation type="submission" date="2018-11" db="EMBL/GenBank/DDBJ databases">
        <authorList>
            <consortium name="Pathogen Informatics"/>
        </authorList>
    </citation>
    <scope>NUCLEOTIDE SEQUENCE [LARGE SCALE GENOMIC DNA]</scope>
</reference>